<evidence type="ECO:0000313" key="15">
    <source>
        <dbReference type="Proteomes" id="UP000199017"/>
    </source>
</evidence>
<dbReference type="AlphaFoldDB" id="A0A1G8GBS2"/>
<dbReference type="EC" id="4.1.1.23" evidence="9"/>
<reference evidence="14 15" key="1">
    <citation type="submission" date="2016-10" db="EMBL/GenBank/DDBJ databases">
        <authorList>
            <person name="de Groot N.N."/>
        </authorList>
    </citation>
    <scope>NUCLEOTIDE SEQUENCE [LARGE SCALE GENOMIC DNA]</scope>
    <source>
        <strain evidence="15">P4B,CCM 7963,CECT 7998,DSM 25260,IBRC-M 10614,KCTC 13821</strain>
    </source>
</reference>
<dbReference type="OrthoDB" id="9806203at2"/>
<organism evidence="14 15">
    <name type="scientific">Alteribacillus bidgolensis</name>
    <dbReference type="NCBI Taxonomy" id="930129"/>
    <lineage>
        <taxon>Bacteria</taxon>
        <taxon>Bacillati</taxon>
        <taxon>Bacillota</taxon>
        <taxon>Bacilli</taxon>
        <taxon>Bacillales</taxon>
        <taxon>Bacillaceae</taxon>
        <taxon>Alteribacillus</taxon>
    </lineage>
</organism>
<dbReference type="GO" id="GO:0004590">
    <property type="term" value="F:orotidine-5'-phosphate decarboxylase activity"/>
    <property type="evidence" value="ECO:0007669"/>
    <property type="project" value="UniProtKB-UniRule"/>
</dbReference>
<dbReference type="CDD" id="cd04725">
    <property type="entry name" value="OMP_decarboxylase_like"/>
    <property type="match status" value="1"/>
</dbReference>
<dbReference type="NCBIfam" id="NF001273">
    <property type="entry name" value="PRK00230.1"/>
    <property type="match status" value="1"/>
</dbReference>
<comment type="subunit">
    <text evidence="3 9">Homodimer.</text>
</comment>
<dbReference type="PANTHER" id="PTHR32119">
    <property type="entry name" value="OROTIDINE 5'-PHOSPHATE DECARBOXYLASE"/>
    <property type="match status" value="1"/>
</dbReference>
<evidence type="ECO:0000256" key="1">
    <source>
        <dbReference type="ARBA" id="ARBA00002356"/>
    </source>
</evidence>
<feature type="binding site" evidence="9 11">
    <location>
        <position position="120"/>
    </location>
    <ligand>
        <name>substrate</name>
    </ligand>
</feature>
<dbReference type="UniPathway" id="UPA00070">
    <property type="reaction ID" value="UER00120"/>
</dbReference>
<dbReference type="PROSITE" id="PS00156">
    <property type="entry name" value="OMPDECASE"/>
    <property type="match status" value="1"/>
</dbReference>
<feature type="binding site" evidence="9 11">
    <location>
        <position position="211"/>
    </location>
    <ligand>
        <name>substrate</name>
    </ligand>
</feature>
<accession>A0A1G8GBS2</accession>
<evidence type="ECO:0000256" key="5">
    <source>
        <dbReference type="ARBA" id="ARBA00022975"/>
    </source>
</evidence>
<feature type="binding site" evidence="9 11">
    <location>
        <position position="182"/>
    </location>
    <ligand>
        <name>substrate</name>
    </ligand>
</feature>
<dbReference type="InterPro" id="IPR001754">
    <property type="entry name" value="OMPdeCOase_dom"/>
</dbReference>
<dbReference type="GO" id="GO:0005829">
    <property type="term" value="C:cytosol"/>
    <property type="evidence" value="ECO:0007669"/>
    <property type="project" value="TreeGrafter"/>
</dbReference>
<evidence type="ECO:0000313" key="14">
    <source>
        <dbReference type="EMBL" id="SDH91793.1"/>
    </source>
</evidence>
<dbReference type="GO" id="GO:0044205">
    <property type="term" value="P:'de novo' UMP biosynthetic process"/>
    <property type="evidence" value="ECO:0007669"/>
    <property type="project" value="UniProtKB-UniRule"/>
</dbReference>
<keyword evidence="15" id="KW-1185">Reference proteome</keyword>
<feature type="binding site" evidence="9 11">
    <location>
        <position position="32"/>
    </location>
    <ligand>
        <name>substrate</name>
    </ligand>
</feature>
<dbReference type="Proteomes" id="UP000199017">
    <property type="component" value="Unassembled WGS sequence"/>
</dbReference>
<dbReference type="InterPro" id="IPR047596">
    <property type="entry name" value="OMPdecase_bac"/>
</dbReference>
<evidence type="ECO:0000256" key="6">
    <source>
        <dbReference type="ARBA" id="ARBA00023239"/>
    </source>
</evidence>
<feature type="active site" description="Proton donor" evidence="9">
    <location>
        <position position="61"/>
    </location>
</feature>
<keyword evidence="6 9" id="KW-0456">Lyase</keyword>
<gene>
    <name evidence="9" type="primary">pyrF</name>
    <name evidence="14" type="ORF">SAMN05216352_103320</name>
</gene>
<evidence type="ECO:0000259" key="13">
    <source>
        <dbReference type="SMART" id="SM00934"/>
    </source>
</evidence>
<dbReference type="GO" id="GO:0006207">
    <property type="term" value="P:'de novo' pyrimidine nucleobase biosynthetic process"/>
    <property type="evidence" value="ECO:0007669"/>
    <property type="project" value="InterPro"/>
</dbReference>
<evidence type="ECO:0000256" key="12">
    <source>
        <dbReference type="RuleBase" id="RU000512"/>
    </source>
</evidence>
<dbReference type="Pfam" id="PF00215">
    <property type="entry name" value="OMPdecase"/>
    <property type="match status" value="1"/>
</dbReference>
<dbReference type="InterPro" id="IPR013785">
    <property type="entry name" value="Aldolase_TIM"/>
</dbReference>
<dbReference type="RefSeq" id="WP_091582924.1">
    <property type="nucleotide sequence ID" value="NZ_FNDU01000003.1"/>
</dbReference>
<feature type="active site" description="For OMPdecase activity" evidence="10">
    <location>
        <position position="61"/>
    </location>
</feature>
<dbReference type="NCBIfam" id="TIGR01740">
    <property type="entry name" value="pyrF"/>
    <property type="match status" value="1"/>
</dbReference>
<dbReference type="STRING" id="930129.SAMN05216352_103320"/>
<feature type="active site" description="For OMPdecase activity" evidence="10">
    <location>
        <position position="64"/>
    </location>
</feature>
<comment type="function">
    <text evidence="1 9">Catalyzes the decarboxylation of orotidine 5'-monophosphate (OMP) to uridine 5'-monophosphate (UMP).</text>
</comment>
<feature type="binding site" evidence="9 11">
    <location>
        <position position="10"/>
    </location>
    <ligand>
        <name>substrate</name>
    </ligand>
</feature>
<protein>
    <recommendedName>
        <fullName evidence="9">Orotidine 5'-phosphate decarboxylase</fullName>
        <ecNumber evidence="9">4.1.1.23</ecNumber>
    </recommendedName>
    <alternativeName>
        <fullName evidence="9">OMP decarboxylase</fullName>
        <shortName evidence="9">OMPDCase</shortName>
        <shortName evidence="9">OMPdecase</shortName>
    </alternativeName>
</protein>
<dbReference type="FunFam" id="3.20.20.70:FF:000015">
    <property type="entry name" value="Orotidine 5'-phosphate decarboxylase"/>
    <property type="match status" value="1"/>
</dbReference>
<dbReference type="InterPro" id="IPR011060">
    <property type="entry name" value="RibuloseP-bd_barrel"/>
</dbReference>
<feature type="binding site" evidence="9 11">
    <location>
        <position position="191"/>
    </location>
    <ligand>
        <name>substrate</name>
    </ligand>
</feature>
<dbReference type="InterPro" id="IPR014732">
    <property type="entry name" value="OMPdecase"/>
</dbReference>
<evidence type="ECO:0000256" key="2">
    <source>
        <dbReference type="ARBA" id="ARBA00004861"/>
    </source>
</evidence>
<feature type="domain" description="Orotidine 5'-phosphate decarboxylase" evidence="13">
    <location>
        <begin position="4"/>
        <end position="227"/>
    </location>
</feature>
<feature type="binding site" evidence="9 11">
    <location>
        <position position="212"/>
    </location>
    <ligand>
        <name>substrate</name>
    </ligand>
</feature>
<evidence type="ECO:0000256" key="9">
    <source>
        <dbReference type="HAMAP-Rule" id="MF_01200"/>
    </source>
</evidence>
<comment type="similarity">
    <text evidence="8 9">Belongs to the OMP decarboxylase family. Type 1 subfamily.</text>
</comment>
<evidence type="ECO:0000256" key="4">
    <source>
        <dbReference type="ARBA" id="ARBA00022793"/>
    </source>
</evidence>
<evidence type="ECO:0000256" key="8">
    <source>
        <dbReference type="ARBA" id="ARBA00061012"/>
    </source>
</evidence>
<comment type="pathway">
    <text evidence="2 9 12">Pyrimidine metabolism; UMP biosynthesis via de novo pathway; UMP from orotate: step 2/2.</text>
</comment>
<feature type="binding site" evidence="9">
    <location>
        <begin position="59"/>
        <end position="68"/>
    </location>
    <ligand>
        <name>substrate</name>
    </ligand>
</feature>
<evidence type="ECO:0000256" key="10">
    <source>
        <dbReference type="PIRSR" id="PIRSR614732-1"/>
    </source>
</evidence>
<dbReference type="HAMAP" id="MF_01200_B">
    <property type="entry name" value="OMPdecase_type1_B"/>
    <property type="match status" value="1"/>
</dbReference>
<keyword evidence="5 9" id="KW-0665">Pyrimidine biosynthesis</keyword>
<dbReference type="Gene3D" id="3.20.20.70">
    <property type="entry name" value="Aldolase class I"/>
    <property type="match status" value="1"/>
</dbReference>
<dbReference type="PANTHER" id="PTHR32119:SF2">
    <property type="entry name" value="OROTIDINE 5'-PHOSPHATE DECARBOXYLASE"/>
    <property type="match status" value="1"/>
</dbReference>
<evidence type="ECO:0000256" key="7">
    <source>
        <dbReference type="ARBA" id="ARBA00049157"/>
    </source>
</evidence>
<sequence>MNKPLIIAMDFKDKQSANAFLTSFGNEKLFLKVGMELFYREGPALVEEWKVAGHQLFLDLKLHDIPNTVKAAARQLASLQVDLMTVHASGGIKMMEAAREGLASGANNNSPDCIAVTQLTSTSEQMMKNELAIDKSLQDTVIHYADNAKQAGLQGVVCSAHEAPYIKQHVSSDFACVTPGIRLSNNSADDQKRVVTPGEASERGSDAIVVGRSITRADNPYQQYNEIKKQWRNET</sequence>
<name>A0A1G8GBS2_9BACI</name>
<proteinExistence type="inferred from homology"/>
<feature type="active site" description="For OMPdecase activity" evidence="10">
    <location>
        <position position="59"/>
    </location>
</feature>
<dbReference type="InterPro" id="IPR018089">
    <property type="entry name" value="OMPdecase_AS"/>
</dbReference>
<evidence type="ECO:0000256" key="3">
    <source>
        <dbReference type="ARBA" id="ARBA00011738"/>
    </source>
</evidence>
<dbReference type="SUPFAM" id="SSF51366">
    <property type="entry name" value="Ribulose-phoshate binding barrel"/>
    <property type="match status" value="1"/>
</dbReference>
<keyword evidence="4 9" id="KW-0210">Decarboxylase</keyword>
<comment type="catalytic activity">
    <reaction evidence="7 9 12">
        <text>orotidine 5'-phosphate + H(+) = UMP + CO2</text>
        <dbReference type="Rhea" id="RHEA:11596"/>
        <dbReference type="ChEBI" id="CHEBI:15378"/>
        <dbReference type="ChEBI" id="CHEBI:16526"/>
        <dbReference type="ChEBI" id="CHEBI:57538"/>
        <dbReference type="ChEBI" id="CHEBI:57865"/>
        <dbReference type="EC" id="4.1.1.23"/>
    </reaction>
</comment>
<dbReference type="EMBL" id="FNDU01000003">
    <property type="protein sequence ID" value="SDH91793.1"/>
    <property type="molecule type" value="Genomic_DNA"/>
</dbReference>
<dbReference type="SMART" id="SM00934">
    <property type="entry name" value="OMPdecase"/>
    <property type="match status" value="1"/>
</dbReference>
<evidence type="ECO:0000256" key="11">
    <source>
        <dbReference type="PIRSR" id="PIRSR614732-2"/>
    </source>
</evidence>